<dbReference type="Proteomes" id="UP001208771">
    <property type="component" value="Unassembled WGS sequence"/>
</dbReference>
<dbReference type="PANTHER" id="PTHR14969">
    <property type="entry name" value="SPHINGOSINE-1-PHOSPHATE PHOSPHOHYDROLASE"/>
    <property type="match status" value="1"/>
</dbReference>
<dbReference type="SMART" id="SM00014">
    <property type="entry name" value="acidPPc"/>
    <property type="match status" value="1"/>
</dbReference>
<evidence type="ECO:0000259" key="2">
    <source>
        <dbReference type="SMART" id="SM00014"/>
    </source>
</evidence>
<feature type="transmembrane region" description="Helical" evidence="1">
    <location>
        <begin position="165"/>
        <end position="183"/>
    </location>
</feature>
<feature type="transmembrane region" description="Helical" evidence="1">
    <location>
        <begin position="21"/>
        <end position="38"/>
    </location>
</feature>
<dbReference type="PANTHER" id="PTHR14969:SF13">
    <property type="entry name" value="AT30094P"/>
    <property type="match status" value="1"/>
</dbReference>
<evidence type="ECO:0000256" key="1">
    <source>
        <dbReference type="SAM" id="Phobius"/>
    </source>
</evidence>
<dbReference type="RefSeq" id="WP_306413021.1">
    <property type="nucleotide sequence ID" value="NZ_JANFPI010000009.1"/>
</dbReference>
<dbReference type="Gene3D" id="1.20.144.10">
    <property type="entry name" value="Phosphatidic acid phosphatase type 2/haloperoxidase"/>
    <property type="match status" value="1"/>
</dbReference>
<feature type="transmembrane region" description="Helical" evidence="1">
    <location>
        <begin position="189"/>
        <end position="208"/>
    </location>
</feature>
<evidence type="ECO:0000313" key="4">
    <source>
        <dbReference type="Proteomes" id="UP001208771"/>
    </source>
</evidence>
<dbReference type="AlphaFoldDB" id="A0AAE3N4H5"/>
<dbReference type="InterPro" id="IPR036938">
    <property type="entry name" value="PAP2/HPO_sf"/>
</dbReference>
<accession>A0AAE3N4H5</accession>
<dbReference type="EMBL" id="JANFPI010000009">
    <property type="protein sequence ID" value="MCX8999524.1"/>
    <property type="molecule type" value="Genomic_DNA"/>
</dbReference>
<keyword evidence="1" id="KW-0812">Transmembrane</keyword>
<proteinExistence type="predicted"/>
<comment type="caution">
    <text evidence="3">The sequence shown here is derived from an EMBL/GenBank/DDBJ whole genome shotgun (WGS) entry which is preliminary data.</text>
</comment>
<evidence type="ECO:0000313" key="3">
    <source>
        <dbReference type="EMBL" id="MCX8999524.1"/>
    </source>
</evidence>
<protein>
    <submittedName>
        <fullName evidence="3">Phosphatase PAP2 family protein</fullName>
    </submittedName>
</protein>
<sequence length="216" mass="23120">MKTGGNTAFPRQAPKAPQWNLLLALLLIPVPAIAFLALDEPVARMTGQWPDLLTTLSAQTTDAVMLVPIMSALALFSGIALTLQSTRIAMKGFYAAASVLLASGIVHAIKPLVGRARPTVFEEHGLFGRKAFDGTFDYVSFPSGHAAHAGALFAALAFCFPRYRWLFAALALWFAATRLILGVHYPSDVVVGLLAGLGSAVLLARLAARYGRIFRL</sequence>
<feature type="transmembrane region" description="Helical" evidence="1">
    <location>
        <begin position="93"/>
        <end position="113"/>
    </location>
</feature>
<reference evidence="3" key="1">
    <citation type="submission" date="2022-07" db="EMBL/GenBank/DDBJ databases">
        <title>Ectorhizobium quercum gen.nov., sp. nov.</title>
        <authorList>
            <person name="Ma T."/>
            <person name="Li Y."/>
        </authorList>
    </citation>
    <scope>NUCLEOTIDE SEQUENCE</scope>
    <source>
        <strain evidence="3">BDR2-2</strain>
    </source>
</reference>
<dbReference type="Pfam" id="PF01569">
    <property type="entry name" value="PAP2"/>
    <property type="match status" value="1"/>
</dbReference>
<feature type="domain" description="Phosphatidic acid phosphatase type 2/haloperoxidase" evidence="2">
    <location>
        <begin position="91"/>
        <end position="204"/>
    </location>
</feature>
<keyword evidence="1" id="KW-1133">Transmembrane helix</keyword>
<dbReference type="InterPro" id="IPR000326">
    <property type="entry name" value="PAP2/HPO"/>
</dbReference>
<organism evidence="3 4">
    <name type="scientific">Ectorhizobium quercum</name>
    <dbReference type="NCBI Taxonomy" id="2965071"/>
    <lineage>
        <taxon>Bacteria</taxon>
        <taxon>Pseudomonadati</taxon>
        <taxon>Pseudomonadota</taxon>
        <taxon>Alphaproteobacteria</taxon>
        <taxon>Hyphomicrobiales</taxon>
        <taxon>Rhizobiaceae</taxon>
        <taxon>Ectorhizobium</taxon>
    </lineage>
</organism>
<feature type="transmembrane region" description="Helical" evidence="1">
    <location>
        <begin position="138"/>
        <end position="158"/>
    </location>
</feature>
<dbReference type="SUPFAM" id="SSF48317">
    <property type="entry name" value="Acid phosphatase/Vanadium-dependent haloperoxidase"/>
    <property type="match status" value="1"/>
</dbReference>
<gene>
    <name evidence="3" type="ORF">NOF55_20675</name>
</gene>
<keyword evidence="4" id="KW-1185">Reference proteome</keyword>
<feature type="transmembrane region" description="Helical" evidence="1">
    <location>
        <begin position="58"/>
        <end position="81"/>
    </location>
</feature>
<keyword evidence="1" id="KW-0472">Membrane</keyword>
<name>A0AAE3N4H5_9HYPH</name>